<name>A0A556MMB7_9SPHI</name>
<dbReference type="GO" id="GO:0006508">
    <property type="term" value="P:proteolysis"/>
    <property type="evidence" value="ECO:0007669"/>
    <property type="project" value="InterPro"/>
</dbReference>
<dbReference type="RefSeq" id="WP_144249118.1">
    <property type="nucleotide sequence ID" value="NZ_VLPK01000002.1"/>
</dbReference>
<dbReference type="PROSITE" id="PS00708">
    <property type="entry name" value="PRO_ENDOPEP_SER"/>
    <property type="match status" value="1"/>
</dbReference>
<dbReference type="InterPro" id="IPR002471">
    <property type="entry name" value="Pept_S9_AS"/>
</dbReference>
<protein>
    <submittedName>
        <fullName evidence="4">Prolyl oligopeptidase family serine peptidase</fullName>
    </submittedName>
</protein>
<dbReference type="PANTHER" id="PTHR43265">
    <property type="entry name" value="ESTERASE ESTD"/>
    <property type="match status" value="1"/>
</dbReference>
<dbReference type="GO" id="GO:0052689">
    <property type="term" value="F:carboxylic ester hydrolase activity"/>
    <property type="evidence" value="ECO:0007669"/>
    <property type="project" value="TreeGrafter"/>
</dbReference>
<organism evidence="4 5">
    <name type="scientific">Mucilaginibacter corticis</name>
    <dbReference type="NCBI Taxonomy" id="2597670"/>
    <lineage>
        <taxon>Bacteria</taxon>
        <taxon>Pseudomonadati</taxon>
        <taxon>Bacteroidota</taxon>
        <taxon>Sphingobacteriia</taxon>
        <taxon>Sphingobacteriales</taxon>
        <taxon>Sphingobacteriaceae</taxon>
        <taxon>Mucilaginibacter</taxon>
    </lineage>
</organism>
<feature type="signal peptide" evidence="2">
    <location>
        <begin position="1"/>
        <end position="19"/>
    </location>
</feature>
<dbReference type="PANTHER" id="PTHR43265:SF1">
    <property type="entry name" value="ESTERASE ESTD"/>
    <property type="match status" value="1"/>
</dbReference>
<feature type="domain" description="Serine aminopeptidase S33" evidence="3">
    <location>
        <begin position="197"/>
        <end position="293"/>
    </location>
</feature>
<evidence type="ECO:0000256" key="2">
    <source>
        <dbReference type="SAM" id="SignalP"/>
    </source>
</evidence>
<keyword evidence="1" id="KW-0378">Hydrolase</keyword>
<dbReference type="InterPro" id="IPR029058">
    <property type="entry name" value="AB_hydrolase_fold"/>
</dbReference>
<accession>A0A556MMB7</accession>
<evidence type="ECO:0000256" key="1">
    <source>
        <dbReference type="ARBA" id="ARBA00022801"/>
    </source>
</evidence>
<evidence type="ECO:0000313" key="5">
    <source>
        <dbReference type="Proteomes" id="UP000318733"/>
    </source>
</evidence>
<dbReference type="AlphaFoldDB" id="A0A556MMB7"/>
<reference evidence="4 5" key="1">
    <citation type="submission" date="2019-07" db="EMBL/GenBank/DDBJ databases">
        <authorList>
            <person name="Huq M.A."/>
        </authorList>
    </citation>
    <scope>NUCLEOTIDE SEQUENCE [LARGE SCALE GENOMIC DNA]</scope>
    <source>
        <strain evidence="4 5">MAH-19</strain>
    </source>
</reference>
<dbReference type="GO" id="GO:0004252">
    <property type="term" value="F:serine-type endopeptidase activity"/>
    <property type="evidence" value="ECO:0007669"/>
    <property type="project" value="InterPro"/>
</dbReference>
<comment type="caution">
    <text evidence="4">The sequence shown here is derived from an EMBL/GenBank/DDBJ whole genome shotgun (WGS) entry which is preliminary data.</text>
</comment>
<dbReference type="Proteomes" id="UP000318733">
    <property type="component" value="Unassembled WGS sequence"/>
</dbReference>
<evidence type="ECO:0000259" key="3">
    <source>
        <dbReference type="Pfam" id="PF12146"/>
    </source>
</evidence>
<dbReference type="Gene3D" id="3.40.50.1820">
    <property type="entry name" value="alpha/beta hydrolase"/>
    <property type="match status" value="1"/>
</dbReference>
<dbReference type="EMBL" id="VLPK01000002">
    <property type="protein sequence ID" value="TSJ41081.1"/>
    <property type="molecule type" value="Genomic_DNA"/>
</dbReference>
<keyword evidence="5" id="KW-1185">Reference proteome</keyword>
<feature type="chain" id="PRO_5021868569" evidence="2">
    <location>
        <begin position="20"/>
        <end position="470"/>
    </location>
</feature>
<gene>
    <name evidence="4" type="ORF">FO440_15240</name>
</gene>
<sequence length="470" mass="51221">MKKLQITLFLIFLTSVTFAQTMAGDWYGVLNAGGNKIHLVFHILQSGVAYSATMDSPDQGAKGLACDSAKINGNQLLIIAARYNIKYSGLYNADGSIITGTFTQNGGSLPLDLSRVKGQDAVAAPAKRPQDPVDFPYKQEQVTFKNSKSGNTLAGTITLPSDGKVSKIVILVTGSGPQNRDEEMKQFNHRPFLVWSDWLTRHGIAVLRYDDRGVAQSTGDYSNATTGDLSDDAEAAVDYLLSRTDTKRLAIGIMGHSEGGMIAPMVASRNKNVRFVIMLAGPGVPVIQLMLKQTDDQLRLSGASEQARKSSSAINKKIFTLVADNPGLSKEALKIKIDSLMYRELRAMPKADLGDTNIDHMVKASDVQVTSAWYRYFISANPADYLVKVKCPLLALDGSKDMQVNAEMNLQGIRESMLKAGNKHAEVIELEGLNHLFQKAETGSLAEYSQITETIDPVALEKVADWINEL</sequence>
<evidence type="ECO:0000313" key="4">
    <source>
        <dbReference type="EMBL" id="TSJ41081.1"/>
    </source>
</evidence>
<dbReference type="Pfam" id="PF12146">
    <property type="entry name" value="Hydrolase_4"/>
    <property type="match status" value="1"/>
</dbReference>
<dbReference type="OrthoDB" id="9809549at2"/>
<dbReference type="InterPro" id="IPR053145">
    <property type="entry name" value="AB_hydrolase_Est10"/>
</dbReference>
<keyword evidence="2" id="KW-0732">Signal</keyword>
<dbReference type="SUPFAM" id="SSF53474">
    <property type="entry name" value="alpha/beta-Hydrolases"/>
    <property type="match status" value="1"/>
</dbReference>
<proteinExistence type="predicted"/>
<dbReference type="InterPro" id="IPR022742">
    <property type="entry name" value="Hydrolase_4"/>
</dbReference>